<dbReference type="EMBL" id="HACA01014724">
    <property type="protein sequence ID" value="CDW32085.1"/>
    <property type="molecule type" value="Transcribed_RNA"/>
</dbReference>
<organism evidence="1">
    <name type="scientific">Lepeophtheirus salmonis</name>
    <name type="common">Salmon louse</name>
    <name type="synonym">Caligus salmonis</name>
    <dbReference type="NCBI Taxonomy" id="72036"/>
    <lineage>
        <taxon>Eukaryota</taxon>
        <taxon>Metazoa</taxon>
        <taxon>Ecdysozoa</taxon>
        <taxon>Arthropoda</taxon>
        <taxon>Crustacea</taxon>
        <taxon>Multicrustacea</taxon>
        <taxon>Hexanauplia</taxon>
        <taxon>Copepoda</taxon>
        <taxon>Siphonostomatoida</taxon>
        <taxon>Caligidae</taxon>
        <taxon>Lepeophtheirus</taxon>
    </lineage>
</organism>
<name>A0A0K2U1X3_LEPSM</name>
<dbReference type="AlphaFoldDB" id="A0A0K2U1X3"/>
<feature type="non-terminal residue" evidence="1">
    <location>
        <position position="39"/>
    </location>
</feature>
<proteinExistence type="predicted"/>
<reference evidence="1" key="1">
    <citation type="submission" date="2014-05" db="EMBL/GenBank/DDBJ databases">
        <authorList>
            <person name="Chronopoulou M."/>
        </authorList>
    </citation>
    <scope>NUCLEOTIDE SEQUENCE</scope>
    <source>
        <tissue evidence="1">Whole organism</tissue>
    </source>
</reference>
<sequence length="39" mass="4578">MTSYSILLSKLHSVTPKKCHFAIICVHFNYKYLANYLET</sequence>
<evidence type="ECO:0000313" key="1">
    <source>
        <dbReference type="EMBL" id="CDW32085.1"/>
    </source>
</evidence>
<protein>
    <submittedName>
        <fullName evidence="1">Uncharacterized protein</fullName>
    </submittedName>
</protein>
<accession>A0A0K2U1X3</accession>